<reference evidence="2" key="1">
    <citation type="journal article" date="2023" name="Front. Plant Sci.">
        <title>Chromosomal-level genome assembly of Melastoma candidum provides insights into trichome evolution.</title>
        <authorList>
            <person name="Zhong Y."/>
            <person name="Wu W."/>
            <person name="Sun C."/>
            <person name="Zou P."/>
            <person name="Liu Y."/>
            <person name="Dai S."/>
            <person name="Zhou R."/>
        </authorList>
    </citation>
    <scope>NUCLEOTIDE SEQUENCE [LARGE SCALE GENOMIC DNA]</scope>
</reference>
<evidence type="ECO:0000313" key="1">
    <source>
        <dbReference type="EMBL" id="KAI4385649.1"/>
    </source>
</evidence>
<sequence length="196" mass="21665">MPLVKMCGITSPKDAAIAAEAGANFIGMILWPKSKRSVSFSTAQEISKAAREHGAMPVGVFVDDDVNTILEAAKMADLEYVQLHGNNSRAAFPVLVKERRIIYVLHANEDGGLMNQIADEESSLVDWILVDSASDGSGKRFNWAQFKLPQIKSRHGWRSAKLCQLSNRKGLMSAVAYATQMAFRRTKPKLPCSWRL</sequence>
<organism evidence="1 2">
    <name type="scientific">Melastoma candidum</name>
    <dbReference type="NCBI Taxonomy" id="119954"/>
    <lineage>
        <taxon>Eukaryota</taxon>
        <taxon>Viridiplantae</taxon>
        <taxon>Streptophyta</taxon>
        <taxon>Embryophyta</taxon>
        <taxon>Tracheophyta</taxon>
        <taxon>Spermatophyta</taxon>
        <taxon>Magnoliopsida</taxon>
        <taxon>eudicotyledons</taxon>
        <taxon>Gunneridae</taxon>
        <taxon>Pentapetalae</taxon>
        <taxon>rosids</taxon>
        <taxon>malvids</taxon>
        <taxon>Myrtales</taxon>
        <taxon>Melastomataceae</taxon>
        <taxon>Melastomatoideae</taxon>
        <taxon>Melastomateae</taxon>
        <taxon>Melastoma</taxon>
    </lineage>
</organism>
<dbReference type="Proteomes" id="UP001057402">
    <property type="component" value="Chromosome 2"/>
</dbReference>
<protein>
    <submittedName>
        <fullName evidence="1">Uncharacterized protein</fullName>
    </submittedName>
</protein>
<dbReference type="EMBL" id="CM042881">
    <property type="protein sequence ID" value="KAI4385649.1"/>
    <property type="molecule type" value="Genomic_DNA"/>
</dbReference>
<comment type="caution">
    <text evidence="1">The sequence shown here is derived from an EMBL/GenBank/DDBJ whole genome shotgun (WGS) entry which is preliminary data.</text>
</comment>
<gene>
    <name evidence="1" type="ORF">MLD38_003645</name>
</gene>
<evidence type="ECO:0000313" key="2">
    <source>
        <dbReference type="Proteomes" id="UP001057402"/>
    </source>
</evidence>
<name>A0ACB9S3D5_9MYRT</name>
<proteinExistence type="predicted"/>
<keyword evidence="2" id="KW-1185">Reference proteome</keyword>
<accession>A0ACB9S3D5</accession>